<feature type="chain" id="PRO_5040736011" description="Surface-adhesin protein E-like domain-containing protein" evidence="1">
    <location>
        <begin position="33"/>
        <end position="163"/>
    </location>
</feature>
<sequence>MTDWNVNAAATRPRRRGPVAALAFATLLAACAAEPPPPPAEPPPPPPPVGWVPITSLTGQGDIAGGFVQERGLVTRGPVRRAWILLNLRESIPIPETGGRAQSVRFVAEYRCAERQWRPLEGAWFARPNAQDPVHAERPRGSAFRPAAPGTLGGSFLDAACSL</sequence>
<dbReference type="EMBL" id="JAAEDK010000030">
    <property type="protein sequence ID" value="MBR0660414.1"/>
    <property type="molecule type" value="Genomic_DNA"/>
</dbReference>
<evidence type="ECO:0000313" key="6">
    <source>
        <dbReference type="Proteomes" id="UP001138708"/>
    </source>
</evidence>
<gene>
    <name evidence="4" type="ORF">GWK15_10455</name>
    <name evidence="3" type="ORF">GXW75_14230</name>
</gene>
<keyword evidence="1" id="KW-0732">Signal</keyword>
<organism evidence="3 6">
    <name type="scientific">Neoroseomonas oryzicola</name>
    <dbReference type="NCBI Taxonomy" id="535904"/>
    <lineage>
        <taxon>Bacteria</taxon>
        <taxon>Pseudomonadati</taxon>
        <taxon>Pseudomonadota</taxon>
        <taxon>Alphaproteobacteria</taxon>
        <taxon>Acetobacterales</taxon>
        <taxon>Acetobacteraceae</taxon>
        <taxon>Neoroseomonas</taxon>
    </lineage>
</organism>
<dbReference type="AlphaFoldDB" id="A0A9X9WJA4"/>
<keyword evidence="5" id="KW-1185">Reference proteome</keyword>
<comment type="caution">
    <text evidence="3">The sequence shown here is derived from an EMBL/GenBank/DDBJ whole genome shotgun (WGS) entry which is preliminary data.</text>
</comment>
<dbReference type="EMBL" id="JAAVUP010000002">
    <property type="protein sequence ID" value="NKE17364.1"/>
    <property type="molecule type" value="Genomic_DNA"/>
</dbReference>
<dbReference type="Proteomes" id="UP001138708">
    <property type="component" value="Unassembled WGS sequence"/>
</dbReference>
<reference evidence="3" key="1">
    <citation type="submission" date="2020-01" db="EMBL/GenBank/DDBJ databases">
        <authorList>
            <person name="Rat A."/>
        </authorList>
    </citation>
    <scope>NUCLEOTIDE SEQUENCE</scope>
    <source>
        <strain evidence="3">LMG 31161</strain>
    </source>
</reference>
<evidence type="ECO:0000256" key="1">
    <source>
        <dbReference type="SAM" id="SignalP"/>
    </source>
</evidence>
<feature type="domain" description="Surface-adhesin protein E-like" evidence="2">
    <location>
        <begin position="67"/>
        <end position="162"/>
    </location>
</feature>
<reference evidence="3" key="3">
    <citation type="journal article" date="2021" name="Syst. Appl. Microbiol.">
        <title>Roseomonas hellenica sp. nov., isolated from roots of wild-growing Alkanna tinctoria.</title>
        <authorList>
            <person name="Rat A."/>
            <person name="Naranjo H.D."/>
            <person name="Lebbe L."/>
            <person name="Cnockaert M."/>
            <person name="Krigas N."/>
            <person name="Grigoriadou K."/>
            <person name="Maloupa E."/>
            <person name="Willems A."/>
        </authorList>
    </citation>
    <scope>NUCLEOTIDE SEQUENCE</scope>
    <source>
        <strain evidence="3">LMG 31161</strain>
    </source>
</reference>
<dbReference type="Pfam" id="PF16747">
    <property type="entry name" value="Adhesin_E"/>
    <property type="match status" value="1"/>
</dbReference>
<evidence type="ECO:0000259" key="2">
    <source>
        <dbReference type="Pfam" id="PF16747"/>
    </source>
</evidence>
<dbReference type="Proteomes" id="UP000746741">
    <property type="component" value="Unassembled WGS sequence"/>
</dbReference>
<feature type="signal peptide" evidence="1">
    <location>
        <begin position="1"/>
        <end position="32"/>
    </location>
</feature>
<dbReference type="RefSeq" id="WP_168041222.1">
    <property type="nucleotide sequence ID" value="NZ_JAAEDK010000030.1"/>
</dbReference>
<name>A0A9X9WJA4_9PROT</name>
<evidence type="ECO:0000313" key="3">
    <source>
        <dbReference type="EMBL" id="MBR0660414.1"/>
    </source>
</evidence>
<protein>
    <recommendedName>
        <fullName evidence="2">Surface-adhesin protein E-like domain-containing protein</fullName>
    </recommendedName>
</protein>
<reference evidence="4 5" key="2">
    <citation type="submission" date="2020-02" db="EMBL/GenBank/DDBJ databases">
        <authorList>
            <person name="Sun Q."/>
            <person name="Inoue M."/>
        </authorList>
    </citation>
    <scope>NUCLEOTIDE SEQUENCE [LARGE SCALE GENOMIC DNA]</scope>
    <source>
        <strain evidence="4 5">KCTC 22478</strain>
    </source>
</reference>
<evidence type="ECO:0000313" key="4">
    <source>
        <dbReference type="EMBL" id="NKE17364.1"/>
    </source>
</evidence>
<dbReference type="InterPro" id="IPR031939">
    <property type="entry name" value="Adhesin_E-like"/>
</dbReference>
<evidence type="ECO:0000313" key="5">
    <source>
        <dbReference type="Proteomes" id="UP000746741"/>
    </source>
</evidence>
<accession>A0A9X9WJA4</accession>
<proteinExistence type="predicted"/>